<evidence type="ECO:0000313" key="4">
    <source>
        <dbReference type="Proteomes" id="UP001046870"/>
    </source>
</evidence>
<dbReference type="InterPro" id="IPR044926">
    <property type="entry name" value="RGS_subdomain_2"/>
</dbReference>
<feature type="compositionally biased region" description="Polar residues" evidence="1">
    <location>
        <begin position="198"/>
        <end position="208"/>
    </location>
</feature>
<dbReference type="FunFam" id="1.10.167.10:FF:000001">
    <property type="entry name" value="Putative regulator of g-protein signaling 12"/>
    <property type="match status" value="1"/>
</dbReference>
<dbReference type="PANTHER" id="PTHR10845:SF184">
    <property type="entry name" value="REGULATOR OF G-PROTEIN SIGNALING 4"/>
    <property type="match status" value="1"/>
</dbReference>
<comment type="caution">
    <text evidence="3">The sequence shown here is derived from an EMBL/GenBank/DDBJ whole genome shotgun (WGS) entry which is preliminary data.</text>
</comment>
<dbReference type="PRINTS" id="PR01301">
    <property type="entry name" value="RGSPROTEIN"/>
</dbReference>
<proteinExistence type="predicted"/>
<dbReference type="Gene3D" id="1.10.196.10">
    <property type="match status" value="2"/>
</dbReference>
<sequence>MCKGLAVLPATCLKSAKDMKHRIGFLLQKPDLNPDQRAVHGKEKSTSVKRISQAEVNKWKDSLETLLNNDVGLTAFATFLKSEFSQENIEFWMACREYKKITSQEKLASKARKIYDQYVAAESPNEVNLDSVTREETRKNLENPSPSCFEEAQRKIFLLMEKDSYKRFLKSKLFLDLVQQPISNMPCGMEKRGRRNTSEFGQTLPQCA</sequence>
<dbReference type="InterPro" id="IPR024066">
    <property type="entry name" value="RGS_subdom1/3"/>
</dbReference>
<dbReference type="OrthoDB" id="196547at2759"/>
<organism evidence="3 4">
    <name type="scientific">Megalops atlanticus</name>
    <name type="common">Tarpon</name>
    <name type="synonym">Clupea gigantea</name>
    <dbReference type="NCBI Taxonomy" id="7932"/>
    <lineage>
        <taxon>Eukaryota</taxon>
        <taxon>Metazoa</taxon>
        <taxon>Chordata</taxon>
        <taxon>Craniata</taxon>
        <taxon>Vertebrata</taxon>
        <taxon>Euteleostomi</taxon>
        <taxon>Actinopterygii</taxon>
        <taxon>Neopterygii</taxon>
        <taxon>Teleostei</taxon>
        <taxon>Elopiformes</taxon>
        <taxon>Megalopidae</taxon>
        <taxon>Megalops</taxon>
    </lineage>
</organism>
<dbReference type="InterPro" id="IPR036305">
    <property type="entry name" value="RGS_sf"/>
</dbReference>
<evidence type="ECO:0000256" key="1">
    <source>
        <dbReference type="SAM" id="MobiDB-lite"/>
    </source>
</evidence>
<dbReference type="EMBL" id="JAFDVH010000002">
    <property type="protein sequence ID" value="KAG7487622.1"/>
    <property type="molecule type" value="Genomic_DNA"/>
</dbReference>
<dbReference type="PANTHER" id="PTHR10845">
    <property type="entry name" value="REGULATOR OF G PROTEIN SIGNALING"/>
    <property type="match status" value="1"/>
</dbReference>
<dbReference type="SMART" id="SM00315">
    <property type="entry name" value="RGS"/>
    <property type="match status" value="1"/>
</dbReference>
<dbReference type="Gene3D" id="1.10.167.10">
    <property type="entry name" value="Regulator of G-protein Signalling 4, domain 2"/>
    <property type="match status" value="1"/>
</dbReference>
<reference evidence="3" key="1">
    <citation type="submission" date="2021-01" db="EMBL/GenBank/DDBJ databases">
        <authorList>
            <person name="Zahm M."/>
            <person name="Roques C."/>
            <person name="Cabau C."/>
            <person name="Klopp C."/>
            <person name="Donnadieu C."/>
            <person name="Jouanno E."/>
            <person name="Lampietro C."/>
            <person name="Louis A."/>
            <person name="Herpin A."/>
            <person name="Echchiki A."/>
            <person name="Berthelot C."/>
            <person name="Parey E."/>
            <person name="Roest-Crollius H."/>
            <person name="Braasch I."/>
            <person name="Postlethwait J."/>
            <person name="Bobe J."/>
            <person name="Montfort J."/>
            <person name="Bouchez O."/>
            <person name="Begum T."/>
            <person name="Mejri S."/>
            <person name="Adams A."/>
            <person name="Chen W.-J."/>
            <person name="Guiguen Y."/>
        </authorList>
    </citation>
    <scope>NUCLEOTIDE SEQUENCE</scope>
    <source>
        <strain evidence="3">YG-15Mar2019-1</strain>
        <tissue evidence="3">Brain</tissue>
    </source>
</reference>
<dbReference type="Proteomes" id="UP001046870">
    <property type="component" value="Chromosome 2"/>
</dbReference>
<evidence type="ECO:0000313" key="3">
    <source>
        <dbReference type="EMBL" id="KAG7487622.1"/>
    </source>
</evidence>
<dbReference type="AlphaFoldDB" id="A0A9D3QDZ9"/>
<evidence type="ECO:0000259" key="2">
    <source>
        <dbReference type="PROSITE" id="PS50132"/>
    </source>
</evidence>
<protein>
    <recommendedName>
        <fullName evidence="2">RGS domain-containing protein</fullName>
    </recommendedName>
</protein>
<gene>
    <name evidence="3" type="ORF">MATL_G00025420</name>
</gene>
<keyword evidence="4" id="KW-1185">Reference proteome</keyword>
<feature type="region of interest" description="Disordered" evidence="1">
    <location>
        <begin position="188"/>
        <end position="208"/>
    </location>
</feature>
<name>A0A9D3QDZ9_MEGAT</name>
<feature type="domain" description="RGS" evidence="2">
    <location>
        <begin position="62"/>
        <end position="178"/>
    </location>
</feature>
<dbReference type="SUPFAM" id="SSF48097">
    <property type="entry name" value="Regulator of G-protein signaling, RGS"/>
    <property type="match status" value="1"/>
</dbReference>
<accession>A0A9D3QDZ9</accession>
<dbReference type="InterPro" id="IPR016137">
    <property type="entry name" value="RGS"/>
</dbReference>
<dbReference type="PROSITE" id="PS50132">
    <property type="entry name" value="RGS"/>
    <property type="match status" value="1"/>
</dbReference>
<dbReference type="Pfam" id="PF00615">
    <property type="entry name" value="RGS"/>
    <property type="match status" value="1"/>
</dbReference>